<sequence length="122" mass="13927">MDEQLGDENLSSAILKKQLGRIKKKEEIRDVTHKSVETEFSIPCSLAAYDSENADIEFWRFMAEKFASELDKLRESNAHLENLVSSRKIQLEELKNMNAELLEKAQCLDDDTNENKSTSSSS</sequence>
<proteinExistence type="predicted"/>
<protein>
    <recommendedName>
        <fullName evidence="4">Geminin</fullName>
    </recommendedName>
</protein>
<keyword evidence="3" id="KW-1185">Reference proteome</keyword>
<reference evidence="2 3" key="1">
    <citation type="submission" date="2018-08" db="EMBL/GenBank/DDBJ databases">
        <authorList>
            <person name="Laetsch R D."/>
            <person name="Stevens L."/>
            <person name="Kumar S."/>
            <person name="Blaxter L. M."/>
        </authorList>
    </citation>
    <scope>NUCLEOTIDE SEQUENCE [LARGE SCALE GENOMIC DNA]</scope>
</reference>
<feature type="coiled-coil region" evidence="1">
    <location>
        <begin position="63"/>
        <end position="111"/>
    </location>
</feature>
<dbReference type="OrthoDB" id="5815164at2759"/>
<accession>A0A3P6TID3</accession>
<dbReference type="EMBL" id="UYRX01000352">
    <property type="protein sequence ID" value="VDK80705.1"/>
    <property type="molecule type" value="Genomic_DNA"/>
</dbReference>
<organism evidence="2 3">
    <name type="scientific">Litomosoides sigmodontis</name>
    <name type="common">Filarial nematode worm</name>
    <dbReference type="NCBI Taxonomy" id="42156"/>
    <lineage>
        <taxon>Eukaryota</taxon>
        <taxon>Metazoa</taxon>
        <taxon>Ecdysozoa</taxon>
        <taxon>Nematoda</taxon>
        <taxon>Chromadorea</taxon>
        <taxon>Rhabditida</taxon>
        <taxon>Spirurina</taxon>
        <taxon>Spiruromorpha</taxon>
        <taxon>Filarioidea</taxon>
        <taxon>Onchocercidae</taxon>
        <taxon>Litomosoides</taxon>
    </lineage>
</organism>
<dbReference type="OMA" id="SANMEFW"/>
<dbReference type="Proteomes" id="UP000277928">
    <property type="component" value="Unassembled WGS sequence"/>
</dbReference>
<evidence type="ECO:0000313" key="2">
    <source>
        <dbReference type="EMBL" id="VDK80705.1"/>
    </source>
</evidence>
<dbReference type="AlphaFoldDB" id="A0A3P6TID3"/>
<evidence type="ECO:0000256" key="1">
    <source>
        <dbReference type="SAM" id="Coils"/>
    </source>
</evidence>
<evidence type="ECO:0008006" key="4">
    <source>
        <dbReference type="Google" id="ProtNLM"/>
    </source>
</evidence>
<name>A0A3P6TID3_LITSI</name>
<gene>
    <name evidence="2" type="ORF">NLS_LOCUS5026</name>
</gene>
<keyword evidence="1" id="KW-0175">Coiled coil</keyword>
<evidence type="ECO:0000313" key="3">
    <source>
        <dbReference type="Proteomes" id="UP000277928"/>
    </source>
</evidence>